<feature type="binding site" evidence="4">
    <location>
        <position position="93"/>
    </location>
    <ligand>
        <name>Mg(2+)</name>
        <dbReference type="ChEBI" id="CHEBI:18420"/>
        <label>2</label>
    </ligand>
</feature>
<dbReference type="InterPro" id="IPR020583">
    <property type="entry name" value="Inositol_monoP_metal-BS"/>
</dbReference>
<dbReference type="Gene3D" id="3.30.540.10">
    <property type="entry name" value="Fructose-1,6-Bisphosphatase, subunit A, domain 1"/>
    <property type="match status" value="1"/>
</dbReference>
<dbReference type="KEGG" id="ncon:LC1Nh_0673"/>
<evidence type="ECO:0000256" key="4">
    <source>
        <dbReference type="PIRSR" id="PIRSR600760-2"/>
    </source>
</evidence>
<dbReference type="GO" id="GO:0006020">
    <property type="term" value="P:inositol metabolic process"/>
    <property type="evidence" value="ECO:0007669"/>
    <property type="project" value="TreeGrafter"/>
</dbReference>
<dbReference type="PANTHER" id="PTHR20854">
    <property type="entry name" value="INOSITOL MONOPHOSPHATASE"/>
    <property type="match status" value="1"/>
</dbReference>
<keyword evidence="3 4" id="KW-0460">Magnesium</keyword>
<gene>
    <name evidence="5" type="primary">suhB</name>
    <name evidence="5" type="ORF">LC1Nh_0673</name>
</gene>
<dbReference type="EMBL" id="CP040089">
    <property type="protein sequence ID" value="QGA80564.1"/>
    <property type="molecule type" value="Genomic_DNA"/>
</dbReference>
<comment type="cofactor">
    <cofactor evidence="4">
        <name>Mg(2+)</name>
        <dbReference type="ChEBI" id="CHEBI:18420"/>
    </cofactor>
</comment>
<evidence type="ECO:0000256" key="2">
    <source>
        <dbReference type="ARBA" id="ARBA00022801"/>
    </source>
</evidence>
<dbReference type="GO" id="GO:0007165">
    <property type="term" value="P:signal transduction"/>
    <property type="evidence" value="ECO:0007669"/>
    <property type="project" value="TreeGrafter"/>
</dbReference>
<protein>
    <submittedName>
        <fullName evidence="5">Myo-inositol-1(Or 4)-monophosphatase</fullName>
        <ecNumber evidence="5">3.1.3.25</ecNumber>
    </submittedName>
</protein>
<dbReference type="InterPro" id="IPR000760">
    <property type="entry name" value="Inositol_monophosphatase-like"/>
</dbReference>
<feature type="binding site" evidence="4">
    <location>
        <position position="90"/>
    </location>
    <ligand>
        <name>Mg(2+)</name>
        <dbReference type="ChEBI" id="CHEBI:18420"/>
        <label>2</label>
    </ligand>
</feature>
<feature type="binding site" evidence="4">
    <location>
        <position position="74"/>
    </location>
    <ligand>
        <name>Mg(2+)</name>
        <dbReference type="ChEBI" id="CHEBI:18420"/>
        <label>1</label>
        <note>catalytic</note>
    </ligand>
</feature>
<proteinExistence type="predicted"/>
<evidence type="ECO:0000256" key="1">
    <source>
        <dbReference type="ARBA" id="ARBA00022723"/>
    </source>
</evidence>
<dbReference type="Pfam" id="PF00459">
    <property type="entry name" value="Inositol_P"/>
    <property type="match status" value="1"/>
</dbReference>
<keyword evidence="2 5" id="KW-0378">Hydrolase</keyword>
<sequence>MSVNLRESEFYRGLKVGFRAAEEAGKIIDSFAENGFQTESKEDGSKVTEADKRAQERIVEVISEEFPDDGFLGEEDNLAPGKEDRVWVIDPVDGTFNFDRGFNHYCVSIALKIDHEAVLGVVYSPESSLEKSYLGVKGKGAFATESGLDELTRISVSEHDSVEDSLFFLSSFDIYEDELNAELDILERLARRDAVHRNIGSCAWKCAG</sequence>
<dbReference type="PRINTS" id="PR00377">
    <property type="entry name" value="IMPHPHTASES"/>
</dbReference>
<keyword evidence="6" id="KW-1185">Reference proteome</keyword>
<evidence type="ECO:0000313" key="5">
    <source>
        <dbReference type="EMBL" id="QGA80564.1"/>
    </source>
</evidence>
<dbReference type="PROSITE" id="PS00629">
    <property type="entry name" value="IMP_1"/>
    <property type="match status" value="1"/>
</dbReference>
<organism evidence="5 6">
    <name type="scientific">Candidatus Nanohalobium constans</name>
    <dbReference type="NCBI Taxonomy" id="2565781"/>
    <lineage>
        <taxon>Archaea</taxon>
        <taxon>Candidatus Nanohalarchaeota</taxon>
        <taxon>Candidatus Nanohalobia</taxon>
        <taxon>Candidatus Nanohalobiales</taxon>
        <taxon>Candidatus Nanohalobiaceae</taxon>
        <taxon>Candidatus Nanohalobium</taxon>
    </lineage>
</organism>
<dbReference type="Proteomes" id="UP000377803">
    <property type="component" value="Chromosome"/>
</dbReference>
<evidence type="ECO:0000313" key="6">
    <source>
        <dbReference type="Proteomes" id="UP000377803"/>
    </source>
</evidence>
<accession>A0A5Q0UG71</accession>
<dbReference type="PANTHER" id="PTHR20854:SF4">
    <property type="entry name" value="INOSITOL-1-MONOPHOSPHATASE-RELATED"/>
    <property type="match status" value="1"/>
</dbReference>
<dbReference type="GO" id="GO:0046872">
    <property type="term" value="F:metal ion binding"/>
    <property type="evidence" value="ECO:0007669"/>
    <property type="project" value="UniProtKB-KW"/>
</dbReference>
<keyword evidence="1 4" id="KW-0479">Metal-binding</keyword>
<dbReference type="EC" id="3.1.3.25" evidence="5"/>
<dbReference type="SUPFAM" id="SSF56655">
    <property type="entry name" value="Carbohydrate phosphatase"/>
    <property type="match status" value="1"/>
</dbReference>
<dbReference type="AlphaFoldDB" id="A0A5Q0UG71"/>
<evidence type="ECO:0000256" key="3">
    <source>
        <dbReference type="ARBA" id="ARBA00022842"/>
    </source>
</evidence>
<dbReference type="OrthoDB" id="58111at2157"/>
<name>A0A5Q0UG71_9ARCH</name>
<dbReference type="GO" id="GO:0008934">
    <property type="term" value="F:inositol monophosphate 1-phosphatase activity"/>
    <property type="evidence" value="ECO:0007669"/>
    <property type="project" value="TreeGrafter"/>
</dbReference>
<reference evidence="6" key="1">
    <citation type="submission" date="2019-05" db="EMBL/GenBank/DDBJ databases">
        <title>Candidatus Nanohalobium constans, a novel model system to study the DPANN nano-sized archaea: genomic and physiological characterization of a nanoarchaeon co-cultured with its chitinotrophic host.</title>
        <authorList>
            <person name="La Cono V."/>
            <person name="Arcadi E."/>
            <person name="Crisafi F."/>
            <person name="Denaro R."/>
            <person name="La Spada G."/>
            <person name="Messina E."/>
            <person name="Smedile F."/>
            <person name="Toshchakov S.V."/>
            <person name="Shevchenko M.A."/>
            <person name="Golyshin P.N."/>
            <person name="Golyshina O.V."/>
            <person name="Ferrer M."/>
            <person name="Rohde M."/>
            <person name="Mushegian A."/>
            <person name="Sorokin D.Y."/>
            <person name="Giuliano L."/>
            <person name="Yakimov M.M."/>
        </authorList>
    </citation>
    <scope>NUCLEOTIDE SEQUENCE [LARGE SCALE GENOMIC DNA]</scope>
    <source>
        <strain evidence="6">LC1Nh</strain>
    </source>
</reference>